<organism evidence="2">
    <name type="scientific">Oryza sativa subsp. japonica</name>
    <name type="common">Rice</name>
    <dbReference type="NCBI Taxonomy" id="39947"/>
    <lineage>
        <taxon>Eukaryota</taxon>
        <taxon>Viridiplantae</taxon>
        <taxon>Streptophyta</taxon>
        <taxon>Embryophyta</taxon>
        <taxon>Tracheophyta</taxon>
        <taxon>Spermatophyta</taxon>
        <taxon>Magnoliopsida</taxon>
        <taxon>Liliopsida</taxon>
        <taxon>Poales</taxon>
        <taxon>Poaceae</taxon>
        <taxon>BOP clade</taxon>
        <taxon>Oryzoideae</taxon>
        <taxon>Oryzeae</taxon>
        <taxon>Oryzinae</taxon>
        <taxon>Oryza</taxon>
        <taxon>Oryza sativa</taxon>
    </lineage>
</organism>
<evidence type="ECO:0000313" key="2">
    <source>
        <dbReference type="EMBL" id="EAZ40051.1"/>
    </source>
</evidence>
<protein>
    <submittedName>
        <fullName evidence="2">Uncharacterized protein</fullName>
    </submittedName>
</protein>
<dbReference type="Proteomes" id="UP000007752">
    <property type="component" value="Chromosome 7"/>
</dbReference>
<feature type="region of interest" description="Disordered" evidence="1">
    <location>
        <begin position="1"/>
        <end position="92"/>
    </location>
</feature>
<sequence>MARVGTREGGQAGRRRKGPKLRCTVTALSGLGKASKPAAGARGSAPSRPSGLGKGAGWPPREGQSAVAPSRPHGTRERWRRHQASERRRMRV</sequence>
<proteinExistence type="predicted"/>
<reference evidence="2" key="2">
    <citation type="submission" date="2008-12" db="EMBL/GenBank/DDBJ databases">
        <title>Improved gene annotation of the rice (Oryza sativa) genomes.</title>
        <authorList>
            <person name="Wang J."/>
            <person name="Li R."/>
            <person name="Fan W."/>
            <person name="Huang Q."/>
            <person name="Zhang J."/>
            <person name="Zhou Y."/>
            <person name="Hu Y."/>
            <person name="Zi S."/>
            <person name="Li J."/>
            <person name="Ni P."/>
            <person name="Zheng H."/>
            <person name="Zhang Y."/>
            <person name="Zhao M."/>
            <person name="Hao Q."/>
            <person name="McDermott J."/>
            <person name="Samudrala R."/>
            <person name="Kristiansen K."/>
            <person name="Wong G.K.-S."/>
        </authorList>
    </citation>
    <scope>NUCLEOTIDE SEQUENCE</scope>
</reference>
<dbReference type="EMBL" id="CM000144">
    <property type="protein sequence ID" value="EAZ40051.1"/>
    <property type="molecule type" value="Genomic_DNA"/>
</dbReference>
<feature type="compositionally biased region" description="Basic and acidic residues" evidence="1">
    <location>
        <begin position="83"/>
        <end position="92"/>
    </location>
</feature>
<accession>A3BKG2</accession>
<gene>
    <name evidence="2" type="ORF">OsJ_24489</name>
</gene>
<evidence type="ECO:0000256" key="1">
    <source>
        <dbReference type="SAM" id="MobiDB-lite"/>
    </source>
</evidence>
<dbReference type="AlphaFoldDB" id="A3BKG2"/>
<reference evidence="2" key="1">
    <citation type="journal article" date="2005" name="PLoS Biol.">
        <title>The genomes of Oryza sativa: a history of duplications.</title>
        <authorList>
            <person name="Yu J."/>
            <person name="Wang J."/>
            <person name="Lin W."/>
            <person name="Li S."/>
            <person name="Li H."/>
            <person name="Zhou J."/>
            <person name="Ni P."/>
            <person name="Dong W."/>
            <person name="Hu S."/>
            <person name="Zeng C."/>
            <person name="Zhang J."/>
            <person name="Zhang Y."/>
            <person name="Li R."/>
            <person name="Xu Z."/>
            <person name="Li S."/>
            <person name="Li X."/>
            <person name="Zheng H."/>
            <person name="Cong L."/>
            <person name="Lin L."/>
            <person name="Yin J."/>
            <person name="Geng J."/>
            <person name="Li G."/>
            <person name="Shi J."/>
            <person name="Liu J."/>
            <person name="Lv H."/>
            <person name="Li J."/>
            <person name="Wang J."/>
            <person name="Deng Y."/>
            <person name="Ran L."/>
            <person name="Shi X."/>
            <person name="Wang X."/>
            <person name="Wu Q."/>
            <person name="Li C."/>
            <person name="Ren X."/>
            <person name="Wang J."/>
            <person name="Wang X."/>
            <person name="Li D."/>
            <person name="Liu D."/>
            <person name="Zhang X."/>
            <person name="Ji Z."/>
            <person name="Zhao W."/>
            <person name="Sun Y."/>
            <person name="Zhang Z."/>
            <person name="Bao J."/>
            <person name="Han Y."/>
            <person name="Dong L."/>
            <person name="Ji J."/>
            <person name="Chen P."/>
            <person name="Wu S."/>
            <person name="Liu J."/>
            <person name="Xiao Y."/>
            <person name="Bu D."/>
            <person name="Tan J."/>
            <person name="Yang L."/>
            <person name="Ye C."/>
            <person name="Zhang J."/>
            <person name="Xu J."/>
            <person name="Zhou Y."/>
            <person name="Yu Y."/>
            <person name="Zhang B."/>
            <person name="Zhuang S."/>
            <person name="Wei H."/>
            <person name="Liu B."/>
            <person name="Lei M."/>
            <person name="Yu H."/>
            <person name="Li Y."/>
            <person name="Xu H."/>
            <person name="Wei S."/>
            <person name="He X."/>
            <person name="Fang L."/>
            <person name="Zhang Z."/>
            <person name="Zhang Y."/>
            <person name="Huang X."/>
            <person name="Su Z."/>
            <person name="Tong W."/>
            <person name="Li J."/>
            <person name="Tong Z."/>
            <person name="Li S."/>
            <person name="Ye J."/>
            <person name="Wang L."/>
            <person name="Fang L."/>
            <person name="Lei T."/>
            <person name="Chen C."/>
            <person name="Chen H."/>
            <person name="Xu Z."/>
            <person name="Li H."/>
            <person name="Huang H."/>
            <person name="Zhang F."/>
            <person name="Xu H."/>
            <person name="Li N."/>
            <person name="Zhao C."/>
            <person name="Li S."/>
            <person name="Dong L."/>
            <person name="Huang Y."/>
            <person name="Li L."/>
            <person name="Xi Y."/>
            <person name="Qi Q."/>
            <person name="Li W."/>
            <person name="Zhang B."/>
            <person name="Hu W."/>
            <person name="Zhang Y."/>
            <person name="Tian X."/>
            <person name="Jiao Y."/>
            <person name="Liang X."/>
            <person name="Jin J."/>
            <person name="Gao L."/>
            <person name="Zheng W."/>
            <person name="Hao B."/>
            <person name="Liu S."/>
            <person name="Wang W."/>
            <person name="Yuan L."/>
            <person name="Cao M."/>
            <person name="McDermott J."/>
            <person name="Samudrala R."/>
            <person name="Wang J."/>
            <person name="Wong G.K."/>
            <person name="Yang H."/>
        </authorList>
    </citation>
    <scope>NUCLEOTIDE SEQUENCE [LARGE SCALE GENOMIC DNA]</scope>
</reference>
<name>A3BKG2_ORYSJ</name>